<organism evidence="3 4">
    <name type="scientific">Streptomyces lunalinharesii</name>
    <dbReference type="NCBI Taxonomy" id="333384"/>
    <lineage>
        <taxon>Bacteria</taxon>
        <taxon>Bacillati</taxon>
        <taxon>Actinomycetota</taxon>
        <taxon>Actinomycetes</taxon>
        <taxon>Kitasatosporales</taxon>
        <taxon>Streptomycetaceae</taxon>
        <taxon>Streptomyces</taxon>
    </lineage>
</organism>
<dbReference type="SUPFAM" id="SSF56112">
    <property type="entry name" value="Protein kinase-like (PK-like)"/>
    <property type="match status" value="1"/>
</dbReference>
<proteinExistence type="predicted"/>
<dbReference type="EMBL" id="BAAARK010000001">
    <property type="protein sequence ID" value="GAA2644986.1"/>
    <property type="molecule type" value="Genomic_DNA"/>
</dbReference>
<evidence type="ECO:0000256" key="1">
    <source>
        <dbReference type="SAM" id="MobiDB-lite"/>
    </source>
</evidence>
<sequence length="325" mass="35880">MCRRPSPPAVAAPLLPFTGRATVRPVNADPPPSRPPSGAVPWHTHDVVLHPDRVVKRFRRSEGRDPFVRERRALVLLARHAPDLAPVLLDVRDPTGAAAPPTLVTSRLPGDCLRGKPLGPRQLTAWARAVQAVHSALPPAELARLPLRRGHQRDAVARVRAWCATPPDRPLAPAVRRALRAGTNWLDRVWPDAPDADRPLPAEVPADVPAVFGAGDGNAANYLWDGRRVRVVDFEESGRSDRAYELAEIVEHVAAWLPRPFDTAAFLDRFALTPAESARLRECRTLHALVWLCLLAADDPARPRNPPGTAERQARRLWRRLDDAP</sequence>
<reference evidence="3 4" key="1">
    <citation type="journal article" date="2019" name="Int. J. Syst. Evol. Microbiol.">
        <title>The Global Catalogue of Microorganisms (GCM) 10K type strain sequencing project: providing services to taxonomists for standard genome sequencing and annotation.</title>
        <authorList>
            <consortium name="The Broad Institute Genomics Platform"/>
            <consortium name="The Broad Institute Genome Sequencing Center for Infectious Disease"/>
            <person name="Wu L."/>
            <person name="Ma J."/>
        </authorList>
    </citation>
    <scope>NUCLEOTIDE SEQUENCE [LARGE SCALE GENOMIC DNA]</scope>
    <source>
        <strain evidence="3 4">JCM 16374</strain>
    </source>
</reference>
<evidence type="ECO:0000313" key="4">
    <source>
        <dbReference type="Proteomes" id="UP001500994"/>
    </source>
</evidence>
<name>A0ABN3R6I2_9ACTN</name>
<keyword evidence="4" id="KW-1185">Reference proteome</keyword>
<protein>
    <recommendedName>
        <fullName evidence="2">Aminoglycoside phosphotransferase domain-containing protein</fullName>
    </recommendedName>
</protein>
<accession>A0ABN3R6I2</accession>
<evidence type="ECO:0000259" key="2">
    <source>
        <dbReference type="Pfam" id="PF01636"/>
    </source>
</evidence>
<feature type="domain" description="Aminoglycoside phosphotransferase" evidence="2">
    <location>
        <begin position="52"/>
        <end position="265"/>
    </location>
</feature>
<dbReference type="Proteomes" id="UP001500994">
    <property type="component" value="Unassembled WGS sequence"/>
</dbReference>
<comment type="caution">
    <text evidence="3">The sequence shown here is derived from an EMBL/GenBank/DDBJ whole genome shotgun (WGS) entry which is preliminary data.</text>
</comment>
<gene>
    <name evidence="3" type="ORF">GCM10009864_03740</name>
</gene>
<dbReference type="InterPro" id="IPR002575">
    <property type="entry name" value="Aminoglycoside_PTrfase"/>
</dbReference>
<feature type="region of interest" description="Disordered" evidence="1">
    <location>
        <begin position="21"/>
        <end position="43"/>
    </location>
</feature>
<dbReference type="Gene3D" id="3.90.1200.10">
    <property type="match status" value="1"/>
</dbReference>
<evidence type="ECO:0000313" key="3">
    <source>
        <dbReference type="EMBL" id="GAA2644986.1"/>
    </source>
</evidence>
<dbReference type="Pfam" id="PF01636">
    <property type="entry name" value="APH"/>
    <property type="match status" value="1"/>
</dbReference>
<dbReference type="InterPro" id="IPR011009">
    <property type="entry name" value="Kinase-like_dom_sf"/>
</dbReference>